<evidence type="ECO:0000256" key="1">
    <source>
        <dbReference type="SAM" id="Phobius"/>
    </source>
</evidence>
<keyword evidence="3" id="KW-1185">Reference proteome</keyword>
<comment type="caution">
    <text evidence="2">The sequence shown here is derived from an EMBL/GenBank/DDBJ whole genome shotgun (WGS) entry which is preliminary data.</text>
</comment>
<protein>
    <submittedName>
        <fullName evidence="2">Uncharacterized protein</fullName>
    </submittedName>
</protein>
<keyword evidence="1" id="KW-0472">Membrane</keyword>
<reference evidence="2 3" key="1">
    <citation type="submission" date="2017-03" db="EMBL/GenBank/DDBJ databases">
        <title>Genome sequence of Clostridium oryzae DSM 28571.</title>
        <authorList>
            <person name="Poehlein A."/>
            <person name="Daniel R."/>
        </authorList>
    </citation>
    <scope>NUCLEOTIDE SEQUENCE [LARGE SCALE GENOMIC DNA]</scope>
    <source>
        <strain evidence="2 3">DSM 28571</strain>
    </source>
</reference>
<dbReference type="AlphaFoldDB" id="A0A1V4IDS1"/>
<name>A0A1V4IDS1_9CLOT</name>
<keyword evidence="1" id="KW-0812">Transmembrane</keyword>
<keyword evidence="1" id="KW-1133">Transmembrane helix</keyword>
<feature type="transmembrane region" description="Helical" evidence="1">
    <location>
        <begin position="20"/>
        <end position="46"/>
    </location>
</feature>
<sequence length="67" mass="8131">MNSIIIFIKNLLKGRNMYSIFLVIVSWAYLFVIILFLFFQIILWIFRVKYDSKDFKNKVNSNDDECK</sequence>
<proteinExistence type="predicted"/>
<dbReference type="STRING" id="1450648.CLORY_37780"/>
<accession>A0A1V4IDS1</accession>
<evidence type="ECO:0000313" key="3">
    <source>
        <dbReference type="Proteomes" id="UP000190080"/>
    </source>
</evidence>
<organism evidence="2 3">
    <name type="scientific">Clostridium oryzae</name>
    <dbReference type="NCBI Taxonomy" id="1450648"/>
    <lineage>
        <taxon>Bacteria</taxon>
        <taxon>Bacillati</taxon>
        <taxon>Bacillota</taxon>
        <taxon>Clostridia</taxon>
        <taxon>Eubacteriales</taxon>
        <taxon>Clostridiaceae</taxon>
        <taxon>Clostridium</taxon>
    </lineage>
</organism>
<dbReference type="Proteomes" id="UP000190080">
    <property type="component" value="Unassembled WGS sequence"/>
</dbReference>
<gene>
    <name evidence="2" type="ORF">CLORY_37780</name>
</gene>
<dbReference type="EMBL" id="MZGV01000064">
    <property type="protein sequence ID" value="OPJ58101.1"/>
    <property type="molecule type" value="Genomic_DNA"/>
</dbReference>
<evidence type="ECO:0000313" key="2">
    <source>
        <dbReference type="EMBL" id="OPJ58101.1"/>
    </source>
</evidence>